<proteinExistence type="predicted"/>
<accession>A0ACC2BG73</accession>
<reference evidence="2" key="1">
    <citation type="journal article" date="2024" name="Proc. Natl. Acad. Sci. U.S.A.">
        <title>Extraordinary preservation of gene collinearity over three hundred million years revealed in homosporous lycophytes.</title>
        <authorList>
            <person name="Li C."/>
            <person name="Wickell D."/>
            <person name="Kuo L.Y."/>
            <person name="Chen X."/>
            <person name="Nie B."/>
            <person name="Liao X."/>
            <person name="Peng D."/>
            <person name="Ji J."/>
            <person name="Jenkins J."/>
            <person name="Williams M."/>
            <person name="Shu S."/>
            <person name="Plott C."/>
            <person name="Barry K."/>
            <person name="Rajasekar S."/>
            <person name="Grimwood J."/>
            <person name="Han X."/>
            <person name="Sun S."/>
            <person name="Hou Z."/>
            <person name="He W."/>
            <person name="Dai G."/>
            <person name="Sun C."/>
            <person name="Schmutz J."/>
            <person name="Leebens-Mack J.H."/>
            <person name="Li F.W."/>
            <person name="Wang L."/>
        </authorList>
    </citation>
    <scope>NUCLEOTIDE SEQUENCE [LARGE SCALE GENOMIC DNA]</scope>
    <source>
        <strain evidence="2">cv. PW_Plant_1</strain>
    </source>
</reference>
<comment type="caution">
    <text evidence="1">The sequence shown here is derived from an EMBL/GenBank/DDBJ whole genome shotgun (WGS) entry which is preliminary data.</text>
</comment>
<name>A0ACC2BG73_DIPCM</name>
<evidence type="ECO:0000313" key="2">
    <source>
        <dbReference type="Proteomes" id="UP001162992"/>
    </source>
</evidence>
<gene>
    <name evidence="1" type="ORF">O6H91_15G015500</name>
</gene>
<evidence type="ECO:0000313" key="1">
    <source>
        <dbReference type="EMBL" id="KAJ7528713.1"/>
    </source>
</evidence>
<sequence length="294" mass="33554">MVDLGCLHFILGIEVLRGSDFIFISQLNYAQSLLKKFKMEVCKSVDTPMEQDVKVPNEDDERSFMDITLFRQLIGSLMWITITRPDLSFSVCRLSQSMQNPLNIHWKKAKRILRYISGTLDFGILYRGDVINLHAFSDSDFAGDKRDRKSTSSYSTFIGEGVVSWLSKKQETISLSSTEAEYKALTTTTKEVLWIKRLLVELKIMDSDEAPIIYNDNISAQHLASNPIFHARSKHIEICHHFVREMVQAKEIALEHVPSNECVADLLTKPLQKTPFMKFRSSLGVISKAMIEPS</sequence>
<dbReference type="EMBL" id="CM055106">
    <property type="protein sequence ID" value="KAJ7528713.1"/>
    <property type="molecule type" value="Genomic_DNA"/>
</dbReference>
<organism evidence="1 2">
    <name type="scientific">Diphasiastrum complanatum</name>
    <name type="common">Issler's clubmoss</name>
    <name type="synonym">Lycopodium complanatum</name>
    <dbReference type="NCBI Taxonomy" id="34168"/>
    <lineage>
        <taxon>Eukaryota</taxon>
        <taxon>Viridiplantae</taxon>
        <taxon>Streptophyta</taxon>
        <taxon>Embryophyta</taxon>
        <taxon>Tracheophyta</taxon>
        <taxon>Lycopodiopsida</taxon>
        <taxon>Lycopodiales</taxon>
        <taxon>Lycopodiaceae</taxon>
        <taxon>Lycopodioideae</taxon>
        <taxon>Diphasiastrum</taxon>
    </lineage>
</organism>
<keyword evidence="2" id="KW-1185">Reference proteome</keyword>
<protein>
    <submittedName>
        <fullName evidence="1">Uncharacterized protein</fullName>
    </submittedName>
</protein>
<dbReference type="Proteomes" id="UP001162992">
    <property type="component" value="Chromosome 15"/>
</dbReference>